<dbReference type="EMBL" id="JASBWT010000001">
    <property type="protein sequence ID" value="KAJ9109099.1"/>
    <property type="molecule type" value="Genomic_DNA"/>
</dbReference>
<accession>A0ACC2WD09</accession>
<proteinExistence type="predicted"/>
<evidence type="ECO:0000313" key="2">
    <source>
        <dbReference type="Proteomes" id="UP001227268"/>
    </source>
</evidence>
<organism evidence="1 2">
    <name type="scientific">Naganishia friedmannii</name>
    <dbReference type="NCBI Taxonomy" id="89922"/>
    <lineage>
        <taxon>Eukaryota</taxon>
        <taxon>Fungi</taxon>
        <taxon>Dikarya</taxon>
        <taxon>Basidiomycota</taxon>
        <taxon>Agaricomycotina</taxon>
        <taxon>Tremellomycetes</taxon>
        <taxon>Filobasidiales</taxon>
        <taxon>Filobasidiaceae</taxon>
        <taxon>Naganishia</taxon>
    </lineage>
</organism>
<evidence type="ECO:0000313" key="1">
    <source>
        <dbReference type="EMBL" id="KAJ9109099.1"/>
    </source>
</evidence>
<dbReference type="Proteomes" id="UP001227268">
    <property type="component" value="Unassembled WGS sequence"/>
</dbReference>
<gene>
    <name evidence="1" type="ORF">QFC21_000427</name>
</gene>
<protein>
    <submittedName>
        <fullName evidence="1">Uncharacterized protein</fullName>
    </submittedName>
</protein>
<reference evidence="1" key="1">
    <citation type="submission" date="2023-04" db="EMBL/GenBank/DDBJ databases">
        <title>Draft Genome sequencing of Naganishia species isolated from polar environments using Oxford Nanopore Technology.</title>
        <authorList>
            <person name="Leo P."/>
            <person name="Venkateswaran K."/>
        </authorList>
    </citation>
    <scope>NUCLEOTIDE SEQUENCE</scope>
    <source>
        <strain evidence="1">MNA-CCFEE 5423</strain>
    </source>
</reference>
<sequence>MSEATTPSTATFDSNHPADNLYGLLVLGGQSTRMGRDKAFLDFPTSEITSRPLYLHLLDLLHQACPAGVYISHNASQLETLQPQAQLPPRTFFVQDDPRIVSADIGGPAAGLLSAHLANPRATFLVLAVDFPLVTLDTLTDLIGRYTPPVTCYLHTSDNHPEPLLSIWGPDALAELQENAMGENRKTGPCWTARRIWKRMGVETRGEDGKTMVDGDFVVKPREEHWLFNTNKPEEWERATSMLRGRRQ</sequence>
<name>A0ACC2WD09_9TREE</name>
<comment type="caution">
    <text evidence="1">The sequence shown here is derived from an EMBL/GenBank/DDBJ whole genome shotgun (WGS) entry which is preliminary data.</text>
</comment>
<keyword evidence="2" id="KW-1185">Reference proteome</keyword>